<protein>
    <recommendedName>
        <fullName evidence="4">DUF1064 domain-containing protein</fullName>
    </recommendedName>
</protein>
<organism evidence="2 3">
    <name type="scientific">Nitratireductor aestuarii</name>
    <dbReference type="NCBI Taxonomy" id="1735103"/>
    <lineage>
        <taxon>Bacteria</taxon>
        <taxon>Pseudomonadati</taxon>
        <taxon>Pseudomonadota</taxon>
        <taxon>Alphaproteobacteria</taxon>
        <taxon>Hyphomicrobiales</taxon>
        <taxon>Phyllobacteriaceae</taxon>
        <taxon>Nitratireductor</taxon>
    </lineage>
</organism>
<name>A0A916VXF8_9HYPH</name>
<keyword evidence="3" id="KW-1185">Reference proteome</keyword>
<gene>
    <name evidence="2" type="ORF">GCM10011385_00090</name>
</gene>
<evidence type="ECO:0000313" key="3">
    <source>
        <dbReference type="Proteomes" id="UP000636264"/>
    </source>
</evidence>
<dbReference type="EMBL" id="BMIF01000001">
    <property type="protein sequence ID" value="GGA50840.1"/>
    <property type="molecule type" value="Genomic_DNA"/>
</dbReference>
<proteinExistence type="predicted"/>
<dbReference type="InterPro" id="IPR009414">
    <property type="entry name" value="DUF1064"/>
</dbReference>
<comment type="caution">
    <text evidence="2">The sequence shown here is derived from an EMBL/GenBank/DDBJ whole genome shotgun (WGS) entry which is preliminary data.</text>
</comment>
<evidence type="ECO:0000256" key="1">
    <source>
        <dbReference type="SAM" id="MobiDB-lite"/>
    </source>
</evidence>
<reference evidence="2" key="1">
    <citation type="journal article" date="2014" name="Int. J. Syst. Evol. Microbiol.">
        <title>Complete genome sequence of Corynebacterium casei LMG S-19264T (=DSM 44701T), isolated from a smear-ripened cheese.</title>
        <authorList>
            <consortium name="US DOE Joint Genome Institute (JGI-PGF)"/>
            <person name="Walter F."/>
            <person name="Albersmeier A."/>
            <person name="Kalinowski J."/>
            <person name="Ruckert C."/>
        </authorList>
    </citation>
    <scope>NUCLEOTIDE SEQUENCE</scope>
    <source>
        <strain evidence="2">CGMCC 1.15320</strain>
    </source>
</reference>
<feature type="region of interest" description="Disordered" evidence="1">
    <location>
        <begin position="1"/>
        <end position="23"/>
    </location>
</feature>
<dbReference type="RefSeq" id="WP_210315480.1">
    <property type="nucleotide sequence ID" value="NZ_BMIF01000001.1"/>
</dbReference>
<dbReference type="Proteomes" id="UP000636264">
    <property type="component" value="Unassembled WGS sequence"/>
</dbReference>
<evidence type="ECO:0008006" key="4">
    <source>
        <dbReference type="Google" id="ProtNLM"/>
    </source>
</evidence>
<dbReference type="Pfam" id="PF06356">
    <property type="entry name" value="DUF1064"/>
    <property type="match status" value="1"/>
</dbReference>
<reference evidence="2" key="2">
    <citation type="submission" date="2020-09" db="EMBL/GenBank/DDBJ databases">
        <authorList>
            <person name="Sun Q."/>
            <person name="Zhou Y."/>
        </authorList>
    </citation>
    <scope>NUCLEOTIDE SEQUENCE</scope>
    <source>
        <strain evidence="2">CGMCC 1.15320</strain>
    </source>
</reference>
<evidence type="ECO:0000313" key="2">
    <source>
        <dbReference type="EMBL" id="GGA50840.1"/>
    </source>
</evidence>
<accession>A0A916VXF8</accession>
<sequence>MTAMSAAEYRAQAAKPKRKNKYNAKRVTVGDRTYDSHAEMVYGEQLLLLEKSGLVGGIERQRAFKILGPKGELITTYRADFAFWDHAEGRFRVVDVKGVETPVFKMKRKLMRAFLGIEVEVVKS</sequence>
<dbReference type="AlphaFoldDB" id="A0A916VXF8"/>